<accession>A0ABD5Z3K8</accession>
<proteinExistence type="predicted"/>
<feature type="domain" description="DUF7837" evidence="1">
    <location>
        <begin position="4"/>
        <end position="47"/>
    </location>
</feature>
<dbReference type="InterPro" id="IPR057159">
    <property type="entry name" value="DUF7837"/>
</dbReference>
<evidence type="ECO:0000313" key="2">
    <source>
        <dbReference type="EMBL" id="MFC7199721.1"/>
    </source>
</evidence>
<name>A0ABD5Z3K8_9EURY</name>
<dbReference type="Pfam" id="PF25207">
    <property type="entry name" value="DUF7837"/>
    <property type="match status" value="1"/>
</dbReference>
<organism evidence="2 3">
    <name type="scientific">Halospeciosus flavus</name>
    <dbReference type="NCBI Taxonomy" id="3032283"/>
    <lineage>
        <taxon>Archaea</taxon>
        <taxon>Methanobacteriati</taxon>
        <taxon>Methanobacteriota</taxon>
        <taxon>Stenosarchaea group</taxon>
        <taxon>Halobacteria</taxon>
        <taxon>Halobacteriales</taxon>
        <taxon>Halobacteriaceae</taxon>
        <taxon>Halospeciosus</taxon>
    </lineage>
</organism>
<evidence type="ECO:0000259" key="1">
    <source>
        <dbReference type="Pfam" id="PF25207"/>
    </source>
</evidence>
<dbReference type="EMBL" id="JBHTAR010000011">
    <property type="protein sequence ID" value="MFC7199721.1"/>
    <property type="molecule type" value="Genomic_DNA"/>
</dbReference>
<gene>
    <name evidence="2" type="ORF">ACFQJ9_09910</name>
</gene>
<evidence type="ECO:0000313" key="3">
    <source>
        <dbReference type="Proteomes" id="UP001596447"/>
    </source>
</evidence>
<sequence length="50" mass="5475">MSEKSILGTCPDCGRELSRAAVLLEWEEADGDGIFAECMDCDDVVRPVLE</sequence>
<comment type="caution">
    <text evidence="2">The sequence shown here is derived from an EMBL/GenBank/DDBJ whole genome shotgun (WGS) entry which is preliminary data.</text>
</comment>
<reference evidence="2 3" key="1">
    <citation type="journal article" date="2019" name="Int. J. Syst. Evol. Microbiol.">
        <title>The Global Catalogue of Microorganisms (GCM) 10K type strain sequencing project: providing services to taxonomists for standard genome sequencing and annotation.</title>
        <authorList>
            <consortium name="The Broad Institute Genomics Platform"/>
            <consortium name="The Broad Institute Genome Sequencing Center for Infectious Disease"/>
            <person name="Wu L."/>
            <person name="Ma J."/>
        </authorList>
    </citation>
    <scope>NUCLEOTIDE SEQUENCE [LARGE SCALE GENOMIC DNA]</scope>
    <source>
        <strain evidence="2 3">XZGYJ-43</strain>
    </source>
</reference>
<dbReference type="Proteomes" id="UP001596447">
    <property type="component" value="Unassembled WGS sequence"/>
</dbReference>
<dbReference type="RefSeq" id="WP_279529648.1">
    <property type="nucleotide sequence ID" value="NZ_CP122312.1"/>
</dbReference>
<keyword evidence="3" id="KW-1185">Reference proteome</keyword>
<protein>
    <recommendedName>
        <fullName evidence="1">DUF7837 domain-containing protein</fullName>
    </recommendedName>
</protein>
<dbReference type="AlphaFoldDB" id="A0ABD5Z3K8"/>